<dbReference type="EMBL" id="CACVKT020009675">
    <property type="protein sequence ID" value="CAC5422653.1"/>
    <property type="molecule type" value="Genomic_DNA"/>
</dbReference>
<gene>
    <name evidence="2" type="ORF">MCOR_54690</name>
</gene>
<dbReference type="PANTHER" id="PTHR31751:SF42">
    <property type="entry name" value="PROTEIN CBG10204"/>
    <property type="match status" value="1"/>
</dbReference>
<reference evidence="2 3" key="1">
    <citation type="submission" date="2020-06" db="EMBL/GenBank/DDBJ databases">
        <authorList>
            <person name="Li R."/>
            <person name="Bekaert M."/>
        </authorList>
    </citation>
    <scope>NUCLEOTIDE SEQUENCE [LARGE SCALE GENOMIC DNA]</scope>
    <source>
        <strain evidence="3">wild</strain>
    </source>
</reference>
<feature type="region of interest" description="Disordered" evidence="1">
    <location>
        <begin position="146"/>
        <end position="188"/>
    </location>
</feature>
<evidence type="ECO:0000256" key="1">
    <source>
        <dbReference type="SAM" id="MobiDB-lite"/>
    </source>
</evidence>
<keyword evidence="3" id="KW-1185">Reference proteome</keyword>
<dbReference type="OrthoDB" id="5985829at2759"/>
<evidence type="ECO:0000313" key="3">
    <source>
        <dbReference type="Proteomes" id="UP000507470"/>
    </source>
</evidence>
<dbReference type="AlphaFoldDB" id="A0A6J8ERY3"/>
<dbReference type="Proteomes" id="UP000507470">
    <property type="component" value="Unassembled WGS sequence"/>
</dbReference>
<proteinExistence type="predicted"/>
<organism evidence="2 3">
    <name type="scientific">Mytilus coruscus</name>
    <name type="common">Sea mussel</name>
    <dbReference type="NCBI Taxonomy" id="42192"/>
    <lineage>
        <taxon>Eukaryota</taxon>
        <taxon>Metazoa</taxon>
        <taxon>Spiralia</taxon>
        <taxon>Lophotrochozoa</taxon>
        <taxon>Mollusca</taxon>
        <taxon>Bivalvia</taxon>
        <taxon>Autobranchia</taxon>
        <taxon>Pteriomorphia</taxon>
        <taxon>Mytilida</taxon>
        <taxon>Mytiloidea</taxon>
        <taxon>Mytilidae</taxon>
        <taxon>Mytilinae</taxon>
        <taxon>Mytilus</taxon>
    </lineage>
</organism>
<name>A0A6J8ERY3_MYTCO</name>
<dbReference type="PANTHER" id="PTHR31751">
    <property type="entry name" value="SI:CH211-108C17.2-RELATED-RELATED"/>
    <property type="match status" value="1"/>
</dbReference>
<sequence>MPHPLEMLSPSEDAVCQSSPPKNVRRVYAKRETARLIAERIHKTAGNTTTATVVDSSEEKGGDIVEETTYSLCVKEATEFVLEEHGPKTVTMGTQYNHKPRRRSKFCTKTDYIQNAASHAPPMKDDYCWVRPEHIDQEMVKPLLKSQKRVSNSSAEPLSSPFKDSDVLDPTFEPTSSDLSENEQDMENDNHRRSIGHVWFNHQQDYVRDILQSGRSVVLGGDGRCDTPGHCAKYGSYNMIDLDEDTVADIQLVQSNEVPKSHHMEKAG</sequence>
<evidence type="ECO:0000313" key="2">
    <source>
        <dbReference type="EMBL" id="CAC5422653.1"/>
    </source>
</evidence>
<accession>A0A6J8ERY3</accession>
<protein>
    <submittedName>
        <fullName evidence="2">Uncharacterized protein</fullName>
    </submittedName>
</protein>